<accession>A0A7X0W4X8</accession>
<gene>
    <name evidence="1" type="ORF">HB853_08570</name>
</gene>
<evidence type="ECO:0000313" key="1">
    <source>
        <dbReference type="EMBL" id="MBC1322995.1"/>
    </source>
</evidence>
<organism evidence="1 2">
    <name type="scientific">Listeria welshimeri</name>
    <dbReference type="NCBI Taxonomy" id="1643"/>
    <lineage>
        <taxon>Bacteria</taxon>
        <taxon>Bacillati</taxon>
        <taxon>Bacillota</taxon>
        <taxon>Bacilli</taxon>
        <taxon>Bacillales</taxon>
        <taxon>Listeriaceae</taxon>
        <taxon>Listeria</taxon>
    </lineage>
</organism>
<comment type="caution">
    <text evidence="1">The sequence shown here is derived from an EMBL/GenBank/DDBJ whole genome shotgun (WGS) entry which is preliminary data.</text>
</comment>
<evidence type="ECO:0000313" key="2">
    <source>
        <dbReference type="Proteomes" id="UP000522007"/>
    </source>
</evidence>
<protein>
    <submittedName>
        <fullName evidence="1">Uncharacterized protein</fullName>
    </submittedName>
</protein>
<dbReference type="Proteomes" id="UP000522007">
    <property type="component" value="Unassembled WGS sequence"/>
</dbReference>
<dbReference type="AlphaFoldDB" id="A0A7X0W4X8"/>
<name>A0A7X0W4X8_LISWE</name>
<reference evidence="1 2" key="1">
    <citation type="submission" date="2020-03" db="EMBL/GenBank/DDBJ databases">
        <title>Soil Listeria distribution.</title>
        <authorList>
            <person name="Liao J."/>
            <person name="Wiedmann M."/>
        </authorList>
    </citation>
    <scope>NUCLEOTIDE SEQUENCE [LARGE SCALE GENOMIC DNA]</scope>
    <source>
        <strain evidence="1 2">FSL L7-1829</strain>
    </source>
</reference>
<dbReference type="EMBL" id="JAAROP010000008">
    <property type="protein sequence ID" value="MBC1322995.1"/>
    <property type="molecule type" value="Genomic_DNA"/>
</dbReference>
<proteinExistence type="predicted"/>
<sequence>MQKELHDFTIKQTWENLENEYHGILLSNCLRNDSRLQNNIKAYSIGIRDRFTTLSIMAFTLNNEAGIYNILISIIKDEKLSKTTASIFYDYINNPKSRRKYFKANQKTISERMTCI</sequence>